<accession>A0ABY7JLN5</accession>
<evidence type="ECO:0000313" key="12">
    <source>
        <dbReference type="Proteomes" id="UP001164187"/>
    </source>
</evidence>
<dbReference type="InterPro" id="IPR015424">
    <property type="entry name" value="PyrdxlP-dep_Trfase"/>
</dbReference>
<evidence type="ECO:0000256" key="2">
    <source>
        <dbReference type="ARBA" id="ARBA00022490"/>
    </source>
</evidence>
<dbReference type="PANTHER" id="PTHR32328">
    <property type="entry name" value="L-SERYL-TRNA(SEC) SELENIUM TRANSFERASE"/>
    <property type="match status" value="1"/>
</dbReference>
<dbReference type="Proteomes" id="UP001164187">
    <property type="component" value="Chromosome"/>
</dbReference>
<evidence type="ECO:0000259" key="10">
    <source>
        <dbReference type="Pfam" id="PF12390"/>
    </source>
</evidence>
<dbReference type="Gene3D" id="3.90.1150.180">
    <property type="match status" value="1"/>
</dbReference>
<dbReference type="InterPro" id="IPR015421">
    <property type="entry name" value="PyrdxlP-dep_Trfase_major"/>
</dbReference>
<comment type="cofactor">
    <cofactor evidence="1 8">
        <name>pyridoxal 5'-phosphate</name>
        <dbReference type="ChEBI" id="CHEBI:597326"/>
    </cofactor>
</comment>
<comment type="catalytic activity">
    <reaction evidence="8">
        <text>L-seryl-tRNA(Sec) + selenophosphate + H(+) = L-selenocysteinyl-tRNA(Sec) + phosphate</text>
        <dbReference type="Rhea" id="RHEA:22728"/>
        <dbReference type="Rhea" id="RHEA-COMP:9742"/>
        <dbReference type="Rhea" id="RHEA-COMP:9743"/>
        <dbReference type="ChEBI" id="CHEBI:15378"/>
        <dbReference type="ChEBI" id="CHEBI:16144"/>
        <dbReference type="ChEBI" id="CHEBI:43474"/>
        <dbReference type="ChEBI" id="CHEBI:78533"/>
        <dbReference type="ChEBI" id="CHEBI:78573"/>
        <dbReference type="EC" id="2.9.1.1"/>
    </reaction>
</comment>
<dbReference type="PANTHER" id="PTHR32328:SF0">
    <property type="entry name" value="L-SERYL-TRNA(SEC) SELENIUM TRANSFERASE"/>
    <property type="match status" value="1"/>
</dbReference>
<evidence type="ECO:0000256" key="5">
    <source>
        <dbReference type="ARBA" id="ARBA00022917"/>
    </source>
</evidence>
<dbReference type="NCBIfam" id="TIGR00474">
    <property type="entry name" value="selA"/>
    <property type="match status" value="1"/>
</dbReference>
<comment type="function">
    <text evidence="8">Converts seryl-tRNA(Sec) to selenocysteinyl-tRNA(Sec) required for selenoprotein biosynthesis.</text>
</comment>
<protein>
    <recommendedName>
        <fullName evidence="8">L-seryl-tRNA(Sec) selenium transferase</fullName>
        <ecNumber evidence="8">2.9.1.1</ecNumber>
    </recommendedName>
    <alternativeName>
        <fullName evidence="8">Selenocysteine synthase</fullName>
        <shortName evidence="8">Sec synthase</shortName>
    </alternativeName>
    <alternativeName>
        <fullName evidence="8">Selenocysteinyl-tRNA(Sec) synthase</fullName>
    </alternativeName>
</protein>
<dbReference type="Pfam" id="PF12390">
    <property type="entry name" value="Se-cys_synth_N"/>
    <property type="match status" value="1"/>
</dbReference>
<keyword evidence="2 8" id="KW-0963">Cytoplasm</keyword>
<dbReference type="Gene3D" id="3.40.640.10">
    <property type="entry name" value="Type I PLP-dependent aspartate aminotransferase-like (Major domain)"/>
    <property type="match status" value="1"/>
</dbReference>
<comment type="pathway">
    <text evidence="8">Aminoacyl-tRNA biosynthesis; selenocysteinyl-tRNA(Sec) biosynthesis; selenocysteinyl-tRNA(Sec) from L-seryl-tRNA(Sec) (bacterial route): step 1/1.</text>
</comment>
<evidence type="ECO:0000256" key="8">
    <source>
        <dbReference type="HAMAP-Rule" id="MF_00423"/>
    </source>
</evidence>
<evidence type="ECO:0000256" key="3">
    <source>
        <dbReference type="ARBA" id="ARBA00022679"/>
    </source>
</evidence>
<dbReference type="HAMAP" id="MF_00423">
    <property type="entry name" value="SelA"/>
    <property type="match status" value="1"/>
</dbReference>
<gene>
    <name evidence="8 11" type="primary">selA</name>
    <name evidence="11" type="ORF">O0R46_06505</name>
</gene>
<dbReference type="EC" id="2.9.1.1" evidence="8"/>
<dbReference type="Pfam" id="PF03841">
    <property type="entry name" value="SelA"/>
    <property type="match status" value="1"/>
</dbReference>
<keyword evidence="3 8" id="KW-0808">Transferase</keyword>
<name>A0ABY7JLN5_9FIRM</name>
<evidence type="ECO:0000256" key="9">
    <source>
        <dbReference type="SAM" id="Coils"/>
    </source>
</evidence>
<comment type="similarity">
    <text evidence="7 8">Belongs to the SelA family.</text>
</comment>
<evidence type="ECO:0000256" key="6">
    <source>
        <dbReference type="ARBA" id="ARBA00023266"/>
    </source>
</evidence>
<feature type="domain" description="L-seryl-tRNA selenium transferase N-terminal" evidence="10">
    <location>
        <begin position="11"/>
        <end position="50"/>
    </location>
</feature>
<reference evidence="11" key="1">
    <citation type="submission" date="2022-12" db="EMBL/GenBank/DDBJ databases">
        <title>Peptostreptococcus.</title>
        <authorList>
            <person name="Lee S.H."/>
        </authorList>
    </citation>
    <scope>NUCLEOTIDE SEQUENCE</scope>
    <source>
        <strain evidence="11">CBA3647</strain>
    </source>
</reference>
<keyword evidence="5 8" id="KW-0648">Protein biosynthesis</keyword>
<keyword evidence="12" id="KW-1185">Reference proteome</keyword>
<keyword evidence="6 8" id="KW-0711">Selenium</keyword>
<feature type="coiled-coil region" evidence="9">
    <location>
        <begin position="368"/>
        <end position="402"/>
    </location>
</feature>
<dbReference type="InterPro" id="IPR025862">
    <property type="entry name" value="SelA_trans_N_dom"/>
</dbReference>
<organism evidence="11 12">
    <name type="scientific">Peptostreptococcus equinus</name>
    <dbReference type="NCBI Taxonomy" id="3003601"/>
    <lineage>
        <taxon>Bacteria</taxon>
        <taxon>Bacillati</taxon>
        <taxon>Bacillota</taxon>
        <taxon>Clostridia</taxon>
        <taxon>Peptostreptococcales</taxon>
        <taxon>Peptostreptococcaceae</taxon>
        <taxon>Peptostreptococcus</taxon>
    </lineage>
</organism>
<dbReference type="EMBL" id="CP114052">
    <property type="protein sequence ID" value="WAW14259.1"/>
    <property type="molecule type" value="Genomic_DNA"/>
</dbReference>
<evidence type="ECO:0000256" key="7">
    <source>
        <dbReference type="ARBA" id="ARBA00044507"/>
    </source>
</evidence>
<feature type="modified residue" description="N6-(pyridoxal phosphate)lysine" evidence="8">
    <location>
        <position position="302"/>
    </location>
</feature>
<dbReference type="InterPro" id="IPR018319">
    <property type="entry name" value="SelA-like"/>
</dbReference>
<dbReference type="RefSeq" id="WP_269310920.1">
    <property type="nucleotide sequence ID" value="NZ_CP114052.1"/>
</dbReference>
<sequence>MSKENPKRKLFAMLPSVDEVLNDKKIMELSEKLPRSIIVEAIRNTIECTRNLIVDLKDNQIDSFKLDYNSLIDNCVDLAHNNYNLSLKKVINATGIVVHTNLGRSLISESIKGELWQAASRYSNLEYDIEEGKRGSRYSHLKDMIKRLTGAEDVLVVNNNAAAVLLVLSTLAKGGQAIVSRGELVEVGGAFRIPSIMQLSGAELVEVGATNKTHYNDYEDAITDNTKVLMKVHTSNYRIMGFSEAVSLEEMRILGDKYDIPVIEDLGSGVFVNLSKYGMTYEPTIYDSINKGVDVVSFSGDKMLGGPQAGIIVGKKKYIEKMKKNQLTRALRVDKMTIATLEATLRLYLNEDEAMEKIPTLKMLTYTKEELFKKAKGLQREINNYTEVADNINIEIEECKGQVGGGSMPTEELDSYAVTISSNNISVSQIEKALRLSDKHIIARVYEDKYILDVRTIFEEEFRDIAIELKKTFGGK</sequence>
<dbReference type="GO" id="GO:0004125">
    <property type="term" value="F:L-seryl-tRNA(Sec) selenium transferase activity"/>
    <property type="evidence" value="ECO:0007669"/>
    <property type="project" value="UniProtKB-EC"/>
</dbReference>
<keyword evidence="4 8" id="KW-0663">Pyridoxal phosphate</keyword>
<comment type="subcellular location">
    <subcellularLocation>
        <location evidence="8">Cytoplasm</location>
    </subcellularLocation>
</comment>
<evidence type="ECO:0000256" key="4">
    <source>
        <dbReference type="ARBA" id="ARBA00022898"/>
    </source>
</evidence>
<evidence type="ECO:0000313" key="11">
    <source>
        <dbReference type="EMBL" id="WAW14259.1"/>
    </source>
</evidence>
<keyword evidence="9" id="KW-0175">Coiled coil</keyword>
<evidence type="ECO:0000256" key="1">
    <source>
        <dbReference type="ARBA" id="ARBA00001933"/>
    </source>
</evidence>
<dbReference type="InterPro" id="IPR004534">
    <property type="entry name" value="SelA_trans"/>
</dbReference>
<proteinExistence type="inferred from homology"/>
<dbReference type="SUPFAM" id="SSF53383">
    <property type="entry name" value="PLP-dependent transferases"/>
    <property type="match status" value="1"/>
</dbReference>